<feature type="transmembrane region" description="Helical" evidence="2">
    <location>
        <begin position="20"/>
        <end position="42"/>
    </location>
</feature>
<name>A0A370DMA0_9GAMM</name>
<keyword evidence="4" id="KW-1185">Reference proteome</keyword>
<reference evidence="3 4" key="1">
    <citation type="journal article" date="2018" name="ISME J.">
        <title>Endosymbiont genomes yield clues of tubeworm success.</title>
        <authorList>
            <person name="Li Y."/>
            <person name="Liles M.R."/>
            <person name="Halanych K.M."/>
        </authorList>
    </citation>
    <scope>NUCLEOTIDE SEQUENCE [LARGE SCALE GENOMIC DNA]</scope>
    <source>
        <strain evidence="3">A1462</strain>
    </source>
</reference>
<dbReference type="Pfam" id="PF05137">
    <property type="entry name" value="PilN"/>
    <property type="match status" value="1"/>
</dbReference>
<keyword evidence="2" id="KW-1133">Transmembrane helix</keyword>
<dbReference type="Proteomes" id="UP000254771">
    <property type="component" value="Unassembled WGS sequence"/>
</dbReference>
<feature type="coiled-coil region" evidence="1">
    <location>
        <begin position="53"/>
        <end position="90"/>
    </location>
</feature>
<dbReference type="AlphaFoldDB" id="A0A370DMA0"/>
<evidence type="ECO:0000256" key="2">
    <source>
        <dbReference type="SAM" id="Phobius"/>
    </source>
</evidence>
<accession>A0A370DMA0</accession>
<evidence type="ECO:0000313" key="3">
    <source>
        <dbReference type="EMBL" id="RDH85504.1"/>
    </source>
</evidence>
<protein>
    <submittedName>
        <fullName evidence="3">Uncharacterized protein</fullName>
    </submittedName>
</protein>
<sequence length="217" mass="24442">MGDVDLVPGVFRKRLLFNHWLKQWGITLTVLTLLVLGAFAWLREETAKVDFQLKELQSQKAISTQQRSDLEKLNSRKKDLKQQLDLLAGLRSGVAAEQIFTTIDRALASGDVWFTNWRFRRAGTPAEKTRNEVSTGYFVVIPNGKSSREETWKIETHMTIDGGALDYAALSHFVSSLIEQPEIKSVRVVRSELARHNRNKLVEFSLEVVVSAGGTTG</sequence>
<keyword evidence="2" id="KW-0472">Membrane</keyword>
<evidence type="ECO:0000256" key="1">
    <source>
        <dbReference type="SAM" id="Coils"/>
    </source>
</evidence>
<evidence type="ECO:0000313" key="4">
    <source>
        <dbReference type="Proteomes" id="UP000254771"/>
    </source>
</evidence>
<comment type="caution">
    <text evidence="3">The sequence shown here is derived from an EMBL/GenBank/DDBJ whole genome shotgun (WGS) entry which is preliminary data.</text>
</comment>
<proteinExistence type="predicted"/>
<dbReference type="EMBL" id="QFXE01000013">
    <property type="protein sequence ID" value="RDH85504.1"/>
    <property type="molecule type" value="Genomic_DNA"/>
</dbReference>
<keyword evidence="1" id="KW-0175">Coiled coil</keyword>
<keyword evidence="2" id="KW-0812">Transmembrane</keyword>
<dbReference type="InterPro" id="IPR007813">
    <property type="entry name" value="PilN"/>
</dbReference>
<gene>
    <name evidence="3" type="ORF">DIZ78_11235</name>
</gene>
<organism evidence="3 4">
    <name type="scientific">endosymbiont of Escarpia spicata</name>
    <dbReference type="NCBI Taxonomy" id="2200908"/>
    <lineage>
        <taxon>Bacteria</taxon>
        <taxon>Pseudomonadati</taxon>
        <taxon>Pseudomonadota</taxon>
        <taxon>Gammaproteobacteria</taxon>
        <taxon>sulfur-oxidizing symbionts</taxon>
    </lineage>
</organism>